<reference evidence="1 2" key="1">
    <citation type="submission" date="2018-08" db="EMBL/GenBank/DDBJ databases">
        <title>Comparative analysis of Prevotella intermedia strains.</title>
        <authorList>
            <person name="Moon J.-H."/>
            <person name="Lee J.-H."/>
        </authorList>
    </citation>
    <scope>NUCLEOTIDE SEQUENCE [LARGE SCALE GENOMIC DNA]</scope>
    <source>
        <strain evidence="1 2">ATCC 15033</strain>
    </source>
</reference>
<evidence type="ECO:0000313" key="1">
    <source>
        <dbReference type="EMBL" id="RRF86435.1"/>
    </source>
</evidence>
<sequence length="287" mass="32628">MEERRILNRRTTWHLINIKARTEQNTEHYVSMFRNLYSQDPLVALPIGKSGSLKSVEFSEQLDEEQQPNWIKANILSYVIIDPNAFYNRRSQQDLHLDWDADIVANKKEAELYFIPSVHMLAVRKTSPISLKSTVLYLSEALNRIEPNTFDVDVVVERDALDRILSAHAVCKLEADISFSNPGHTDGFFAAFDSKLRTMNPNRFQVTAEGSLDSPLQGEEDGMLQAVVNLSEQNGTVKATIQPTEGSKLEVIDSKDHPKVLKIPQIINGFCSTIYNELKTRYGNHHE</sequence>
<evidence type="ECO:0000313" key="2">
    <source>
        <dbReference type="Proteomes" id="UP000283868"/>
    </source>
</evidence>
<name>A0A3R8G5Z2_PREIN</name>
<comment type="caution">
    <text evidence="1">The sequence shown here is derived from an EMBL/GenBank/DDBJ whole genome shotgun (WGS) entry which is preliminary data.</text>
</comment>
<accession>A0A3R8G5Z2</accession>
<dbReference type="Proteomes" id="UP000283868">
    <property type="component" value="Unassembled WGS sequence"/>
</dbReference>
<gene>
    <name evidence="1" type="ORF">D2S45_11420</name>
</gene>
<dbReference type="InterPro" id="IPR031832">
    <property type="entry name" value="DUF4747"/>
</dbReference>
<proteinExistence type="predicted"/>
<dbReference type="RefSeq" id="WP_124140268.1">
    <property type="nucleotide sequence ID" value="NZ_QXEM01000020.1"/>
</dbReference>
<dbReference type="AlphaFoldDB" id="A0A3R8G5Z2"/>
<dbReference type="EMBL" id="QXEN01000028">
    <property type="protein sequence ID" value="RRF86435.1"/>
    <property type="molecule type" value="Genomic_DNA"/>
</dbReference>
<keyword evidence="2" id="KW-1185">Reference proteome</keyword>
<protein>
    <submittedName>
        <fullName evidence="1">DUF4747 family protein</fullName>
    </submittedName>
</protein>
<dbReference type="Pfam" id="PF15931">
    <property type="entry name" value="DUF4747"/>
    <property type="match status" value="1"/>
</dbReference>
<organism evidence="1 2">
    <name type="scientific">Prevotella intermedia</name>
    <dbReference type="NCBI Taxonomy" id="28131"/>
    <lineage>
        <taxon>Bacteria</taxon>
        <taxon>Pseudomonadati</taxon>
        <taxon>Bacteroidota</taxon>
        <taxon>Bacteroidia</taxon>
        <taxon>Bacteroidales</taxon>
        <taxon>Prevotellaceae</taxon>
        <taxon>Prevotella</taxon>
    </lineage>
</organism>